<dbReference type="RefSeq" id="WP_107561594.1">
    <property type="nucleotide sequence ID" value="NZ_NVQC01000015.1"/>
</dbReference>
<evidence type="ECO:0000313" key="12">
    <source>
        <dbReference type="Proteomes" id="UP000241436"/>
    </source>
</evidence>
<dbReference type="Pfam" id="PF22629">
    <property type="entry name" value="ACT_AHAS_ss"/>
    <property type="match status" value="1"/>
</dbReference>
<evidence type="ECO:0000259" key="10">
    <source>
        <dbReference type="PROSITE" id="PS51671"/>
    </source>
</evidence>
<dbReference type="GO" id="GO:0003984">
    <property type="term" value="F:acetolactate synthase activity"/>
    <property type="evidence" value="ECO:0007669"/>
    <property type="project" value="UniProtKB-UniRule"/>
</dbReference>
<dbReference type="UniPathway" id="UPA00049">
    <property type="reaction ID" value="UER00059"/>
</dbReference>
<evidence type="ECO:0000256" key="5">
    <source>
        <dbReference type="ARBA" id="ARBA00022605"/>
    </source>
</evidence>
<evidence type="ECO:0000313" key="11">
    <source>
        <dbReference type="EMBL" id="PTL36524.1"/>
    </source>
</evidence>
<dbReference type="NCBIfam" id="TIGR00119">
    <property type="entry name" value="acolac_sm"/>
    <property type="match status" value="1"/>
</dbReference>
<evidence type="ECO:0000256" key="2">
    <source>
        <dbReference type="ARBA" id="ARBA00005025"/>
    </source>
</evidence>
<dbReference type="Gene3D" id="3.30.70.1150">
    <property type="entry name" value="ACT-like. Chain A, domain 2"/>
    <property type="match status" value="1"/>
</dbReference>
<comment type="similarity">
    <text evidence="3 8">Belongs to the acetolactate synthase small subunit family.</text>
</comment>
<gene>
    <name evidence="11" type="ORF">CLG94_04030</name>
</gene>
<dbReference type="PROSITE" id="PS51671">
    <property type="entry name" value="ACT"/>
    <property type="match status" value="1"/>
</dbReference>
<feature type="compositionally biased region" description="Basic and acidic residues" evidence="9">
    <location>
        <begin position="177"/>
        <end position="189"/>
    </location>
</feature>
<dbReference type="InterPro" id="IPR002912">
    <property type="entry name" value="ACT_dom"/>
</dbReference>
<protein>
    <recommendedName>
        <fullName evidence="8">Acetolactate synthase small subunit</fullName>
        <shortName evidence="8">AHAS</shortName>
        <shortName evidence="8">ALS</shortName>
        <ecNumber evidence="8">2.2.1.6</ecNumber>
    </recommendedName>
    <alternativeName>
        <fullName evidence="8">Acetohydroxy-acid synthase small subunit</fullName>
    </alternativeName>
</protein>
<dbReference type="PANTHER" id="PTHR30239:SF0">
    <property type="entry name" value="ACETOLACTATE SYNTHASE SMALL SUBUNIT 1, CHLOROPLASTIC"/>
    <property type="match status" value="1"/>
</dbReference>
<comment type="function">
    <text evidence="8">Catalyzes the conversion of 2 pyruvate molecules into acetolactate in the first common step of the biosynthetic pathway of the branched-amino acids such as leucine, isoleucine, and valine.</text>
</comment>
<keyword evidence="5 8" id="KW-0028">Amino-acid biosynthesis</keyword>
<dbReference type="GO" id="GO:1990610">
    <property type="term" value="F:acetolactate synthase regulator activity"/>
    <property type="evidence" value="ECO:0007669"/>
    <property type="project" value="UniProtKB-UniRule"/>
</dbReference>
<evidence type="ECO:0000256" key="1">
    <source>
        <dbReference type="ARBA" id="ARBA00004974"/>
    </source>
</evidence>
<evidence type="ECO:0000256" key="7">
    <source>
        <dbReference type="ARBA" id="ARBA00048670"/>
    </source>
</evidence>
<comment type="catalytic activity">
    <reaction evidence="7 8">
        <text>2 pyruvate + H(+) = (2S)-2-acetolactate + CO2</text>
        <dbReference type="Rhea" id="RHEA:25249"/>
        <dbReference type="ChEBI" id="CHEBI:15361"/>
        <dbReference type="ChEBI" id="CHEBI:15378"/>
        <dbReference type="ChEBI" id="CHEBI:16526"/>
        <dbReference type="ChEBI" id="CHEBI:58476"/>
        <dbReference type="EC" id="2.2.1.6"/>
    </reaction>
</comment>
<dbReference type="InterPro" id="IPR004789">
    <property type="entry name" value="Acetalactate_synth_ssu"/>
</dbReference>
<comment type="subunit">
    <text evidence="4 8">Dimer of large and small chains.</text>
</comment>
<dbReference type="Proteomes" id="UP000241436">
    <property type="component" value="Unassembled WGS sequence"/>
</dbReference>
<dbReference type="FunFam" id="3.30.70.260:FF:000001">
    <property type="entry name" value="Acetolactate synthase, small subunit"/>
    <property type="match status" value="1"/>
</dbReference>
<reference evidence="12" key="2">
    <citation type="journal article" date="2018" name="Environ. Microbiol.">
        <title>Bloom of a denitrifying methanotroph, 'Candidatus Methylomirabilis limnetica', in a deep stratified lake.</title>
        <authorList>
            <person name="Graf J.S."/>
            <person name="Mayr M.J."/>
            <person name="Marchant H.K."/>
            <person name="Tienken D."/>
            <person name="Hach P.F."/>
            <person name="Brand A."/>
            <person name="Schubert C.J."/>
            <person name="Kuypers M.M."/>
            <person name="Milucka J."/>
        </authorList>
    </citation>
    <scope>NUCLEOTIDE SEQUENCE [LARGE SCALE GENOMIC DNA]</scope>
    <source>
        <strain evidence="12">Zug</strain>
    </source>
</reference>
<accession>A0A2T4TZI2</accession>
<keyword evidence="12" id="KW-1185">Reference proteome</keyword>
<dbReference type="InterPro" id="IPR027271">
    <property type="entry name" value="Acetolactate_synth/TF_NikR_C"/>
</dbReference>
<name>A0A2T4TZI2_9BACT</name>
<organism evidence="11 12">
    <name type="scientific">Candidatus Methylomirabilis limnetica</name>
    <dbReference type="NCBI Taxonomy" id="2033718"/>
    <lineage>
        <taxon>Bacteria</taxon>
        <taxon>Candidatus Methylomirabilota</taxon>
        <taxon>Candidatus Methylomirabilia</taxon>
        <taxon>Candidatus Methylomirabilales</taxon>
        <taxon>Candidatus Methylomirabilaceae</taxon>
        <taxon>Candidatus Methylomirabilis</taxon>
    </lineage>
</organism>
<dbReference type="GO" id="GO:0005829">
    <property type="term" value="C:cytosol"/>
    <property type="evidence" value="ECO:0007669"/>
    <property type="project" value="TreeGrafter"/>
</dbReference>
<evidence type="ECO:0000256" key="8">
    <source>
        <dbReference type="RuleBase" id="RU368092"/>
    </source>
</evidence>
<evidence type="ECO:0000256" key="4">
    <source>
        <dbReference type="ARBA" id="ARBA00011744"/>
    </source>
</evidence>
<dbReference type="SUPFAM" id="SSF55021">
    <property type="entry name" value="ACT-like"/>
    <property type="match status" value="2"/>
</dbReference>
<dbReference type="InterPro" id="IPR039557">
    <property type="entry name" value="AHAS_ACT"/>
</dbReference>
<keyword evidence="6 8" id="KW-0100">Branched-chain amino acid biosynthesis</keyword>
<dbReference type="InterPro" id="IPR019455">
    <property type="entry name" value="Acetolactate_synth_ssu_C"/>
</dbReference>
<feature type="region of interest" description="Disordered" evidence="9">
    <location>
        <begin position="175"/>
        <end position="195"/>
    </location>
</feature>
<dbReference type="Pfam" id="PF10369">
    <property type="entry name" value="ALS_ss_C"/>
    <property type="match status" value="1"/>
</dbReference>
<evidence type="ECO:0000256" key="9">
    <source>
        <dbReference type="SAM" id="MobiDB-lite"/>
    </source>
</evidence>
<comment type="caution">
    <text evidence="11">The sequence shown here is derived from an EMBL/GenBank/DDBJ whole genome shotgun (WGS) entry which is preliminary data.</text>
</comment>
<dbReference type="GO" id="GO:0009097">
    <property type="term" value="P:isoleucine biosynthetic process"/>
    <property type="evidence" value="ECO:0007669"/>
    <property type="project" value="UniProtKB-UniRule"/>
</dbReference>
<dbReference type="InterPro" id="IPR054480">
    <property type="entry name" value="AHAS_small-like_ACT"/>
</dbReference>
<evidence type="ECO:0000256" key="3">
    <source>
        <dbReference type="ARBA" id="ARBA00006341"/>
    </source>
</evidence>
<proteinExistence type="inferred from homology"/>
<keyword evidence="8" id="KW-0808">Transferase</keyword>
<dbReference type="OrthoDB" id="9787365at2"/>
<sequence>MSDKARKTPKEVGARHIITLLVENRAGVLARIAALIAAKGYNIDSLTVGETMDPSISRMSLVVRGDDSVVEQAVKQLNRLIDVIRVTDLTGEEFVERELVLVKVKAKSEAKAEILQIADIFRAKVVDVAPFSYMVELTGAEDKLNAFIELLRPYGIQEFARTGMTVMTRGSKMLSKQTEETVKGPDTKKVVGLAE</sequence>
<dbReference type="Gene3D" id="3.30.70.260">
    <property type="match status" value="1"/>
</dbReference>
<dbReference type="FunFam" id="3.30.70.1150:FF:000001">
    <property type="entry name" value="Acetolactate synthase small subunit"/>
    <property type="match status" value="1"/>
</dbReference>
<comment type="pathway">
    <text evidence="2 8">Amino-acid biosynthesis; L-valine biosynthesis; L-valine from pyruvate: step 1/4.</text>
</comment>
<dbReference type="EMBL" id="NVQC01000015">
    <property type="protein sequence ID" value="PTL36524.1"/>
    <property type="molecule type" value="Genomic_DNA"/>
</dbReference>
<dbReference type="CDD" id="cd04878">
    <property type="entry name" value="ACT_AHAS"/>
    <property type="match status" value="1"/>
</dbReference>
<dbReference type="PANTHER" id="PTHR30239">
    <property type="entry name" value="ACETOLACTATE SYNTHASE SMALL SUBUNIT"/>
    <property type="match status" value="1"/>
</dbReference>
<dbReference type="AlphaFoldDB" id="A0A2T4TZI2"/>
<dbReference type="EC" id="2.2.1.6" evidence="8"/>
<reference evidence="11 12" key="1">
    <citation type="submission" date="2017-09" db="EMBL/GenBank/DDBJ databases">
        <title>Bloom of a denitrifying methanotroph, Candidatus Methylomirabilis limnetica, in a deep stratified lake.</title>
        <authorList>
            <person name="Graf J.S."/>
            <person name="Marchant H.K."/>
            <person name="Tienken D."/>
            <person name="Hach P.F."/>
            <person name="Brand A."/>
            <person name="Schubert C.J."/>
            <person name="Kuypers M.M."/>
            <person name="Milucka J."/>
        </authorList>
    </citation>
    <scope>NUCLEOTIDE SEQUENCE [LARGE SCALE GENOMIC DNA]</scope>
    <source>
        <strain evidence="11 12">Zug</strain>
    </source>
</reference>
<evidence type="ECO:0000256" key="6">
    <source>
        <dbReference type="ARBA" id="ARBA00023304"/>
    </source>
</evidence>
<dbReference type="NCBIfam" id="NF008864">
    <property type="entry name" value="PRK11895.1"/>
    <property type="match status" value="1"/>
</dbReference>
<dbReference type="UniPathway" id="UPA00047">
    <property type="reaction ID" value="UER00055"/>
</dbReference>
<feature type="domain" description="ACT" evidence="10">
    <location>
        <begin position="17"/>
        <end position="91"/>
    </location>
</feature>
<dbReference type="InterPro" id="IPR045865">
    <property type="entry name" value="ACT-like_dom_sf"/>
</dbReference>
<comment type="pathway">
    <text evidence="1 8">Amino-acid biosynthesis; L-isoleucine biosynthesis; L-isoleucine from 2-oxobutanoate: step 1/4.</text>
</comment>
<dbReference type="GO" id="GO:0009099">
    <property type="term" value="P:L-valine biosynthetic process"/>
    <property type="evidence" value="ECO:0007669"/>
    <property type="project" value="UniProtKB-UniRule"/>
</dbReference>